<dbReference type="InterPro" id="IPR025851">
    <property type="entry name" value="SUKH-4"/>
</dbReference>
<evidence type="ECO:0000313" key="1">
    <source>
        <dbReference type="EMBL" id="SEL56707.1"/>
    </source>
</evidence>
<dbReference type="Pfam" id="PF14435">
    <property type="entry name" value="SUKH-4"/>
    <property type="match status" value="1"/>
</dbReference>
<sequence length="202" mass="23339">MINKEQLQDLYKQGVITFTDAQLSNAQLPAATKTWLEENGLPAASKEIALGIHLPGSLQEFRANGKIYWQIGYEWEHVSIIVLEERSGAVFSIHTEKGTPPVFINTDLPAFLTFLQYYKQYQERKSAVDLPVATYSRDEMLKRLQEMKNRTAAPPAPRKEKFDQKREFKAMKQFFKQNDAAAIQDENNWWSIILEQVEDDLL</sequence>
<dbReference type="OrthoDB" id="3384349at2"/>
<evidence type="ECO:0000313" key="2">
    <source>
        <dbReference type="Proteomes" id="UP000198984"/>
    </source>
</evidence>
<protein>
    <submittedName>
        <fullName evidence="1">SUKH-4 immunity protein</fullName>
    </submittedName>
</protein>
<dbReference type="RefSeq" id="WP_089910083.1">
    <property type="nucleotide sequence ID" value="NZ_FOBB01000002.1"/>
</dbReference>
<accession>A0A1H7RBA2</accession>
<dbReference type="AlphaFoldDB" id="A0A1H7RBA2"/>
<organism evidence="1 2">
    <name type="scientific">Chitinophaga rupis</name>
    <dbReference type="NCBI Taxonomy" id="573321"/>
    <lineage>
        <taxon>Bacteria</taxon>
        <taxon>Pseudomonadati</taxon>
        <taxon>Bacteroidota</taxon>
        <taxon>Chitinophagia</taxon>
        <taxon>Chitinophagales</taxon>
        <taxon>Chitinophagaceae</taxon>
        <taxon>Chitinophaga</taxon>
    </lineage>
</organism>
<keyword evidence="2" id="KW-1185">Reference proteome</keyword>
<name>A0A1H7RBA2_9BACT</name>
<gene>
    <name evidence="1" type="ORF">SAMN04488505_102566</name>
</gene>
<dbReference type="Proteomes" id="UP000198984">
    <property type="component" value="Unassembled WGS sequence"/>
</dbReference>
<proteinExistence type="predicted"/>
<dbReference type="EMBL" id="FOBB01000002">
    <property type="protein sequence ID" value="SEL56707.1"/>
    <property type="molecule type" value="Genomic_DNA"/>
</dbReference>
<reference evidence="1 2" key="1">
    <citation type="submission" date="2016-10" db="EMBL/GenBank/DDBJ databases">
        <authorList>
            <person name="de Groot N.N."/>
        </authorList>
    </citation>
    <scope>NUCLEOTIDE SEQUENCE [LARGE SCALE GENOMIC DNA]</scope>
    <source>
        <strain evidence="1 2">DSM 21039</strain>
    </source>
</reference>